<protein>
    <submittedName>
        <fullName evidence="1">Uncharacterized protein</fullName>
    </submittedName>
</protein>
<dbReference type="EMBL" id="LAHD01000016">
    <property type="protein sequence ID" value="PHK05340.1"/>
    <property type="molecule type" value="Genomic_DNA"/>
</dbReference>
<organism evidence="1 2">
    <name type="scientific">Nostoc linckia z8</name>
    <dbReference type="NCBI Taxonomy" id="1628746"/>
    <lineage>
        <taxon>Bacteria</taxon>
        <taxon>Bacillati</taxon>
        <taxon>Cyanobacteriota</taxon>
        <taxon>Cyanophyceae</taxon>
        <taxon>Nostocales</taxon>
        <taxon>Nostocaceae</taxon>
        <taxon>Nostoc</taxon>
    </lineage>
</organism>
<evidence type="ECO:0000313" key="1">
    <source>
        <dbReference type="EMBL" id="PHK05340.1"/>
    </source>
</evidence>
<dbReference type="GeneID" id="57095970"/>
<reference evidence="1 2" key="1">
    <citation type="submission" date="2015-02" db="EMBL/GenBank/DDBJ databases">
        <title>Nostoc linckia genome annotation.</title>
        <authorList>
            <person name="Zhou Z."/>
        </authorList>
    </citation>
    <scope>NUCLEOTIDE SEQUENCE [LARGE SCALE GENOMIC DNA]</scope>
    <source>
        <strain evidence="2">z8</strain>
    </source>
</reference>
<dbReference type="AlphaFoldDB" id="A0A9Q6EM56"/>
<dbReference type="Proteomes" id="UP000222310">
    <property type="component" value="Unassembled WGS sequence"/>
</dbReference>
<comment type="caution">
    <text evidence="1">The sequence shown here is derived from an EMBL/GenBank/DDBJ whole genome shotgun (WGS) entry which is preliminary data.</text>
</comment>
<sequence>MFVPQSKTMNMYYILDEGGNPVSATVEQWGCWLEDAGILRMVDFTQIGEIEISTAFVGLNSHPTSDRKPKLYETAISGGLLDGHSWKYSTKQEAIDGHRQALREVRKTFVMNDAHPALNT</sequence>
<proteinExistence type="predicted"/>
<evidence type="ECO:0000313" key="2">
    <source>
        <dbReference type="Proteomes" id="UP000222310"/>
    </source>
</evidence>
<name>A0A9Q6EM56_NOSLI</name>
<gene>
    <name evidence="1" type="ORF">VF08_08155</name>
</gene>
<accession>A0A9Q6EM56</accession>
<dbReference type="RefSeq" id="WP_099068890.1">
    <property type="nucleotide sequence ID" value="NZ_LAHD01000016.1"/>
</dbReference>